<dbReference type="PANTHER" id="PTHR44757">
    <property type="entry name" value="DIGUANYLATE CYCLASE DGCP"/>
    <property type="match status" value="1"/>
</dbReference>
<dbReference type="InterPro" id="IPR013767">
    <property type="entry name" value="PAS_fold"/>
</dbReference>
<evidence type="ECO:0000259" key="2">
    <source>
        <dbReference type="PROSITE" id="PS50883"/>
    </source>
</evidence>
<dbReference type="SMART" id="SM00267">
    <property type="entry name" value="GGDEF"/>
    <property type="match status" value="1"/>
</dbReference>
<dbReference type="SMART" id="SM00091">
    <property type="entry name" value="PAS"/>
    <property type="match status" value="2"/>
</dbReference>
<dbReference type="Pfam" id="PF00990">
    <property type="entry name" value="GGDEF"/>
    <property type="match status" value="1"/>
</dbReference>
<dbReference type="Gene3D" id="3.30.450.20">
    <property type="entry name" value="PAS domain"/>
    <property type="match status" value="2"/>
</dbReference>
<dbReference type="SUPFAM" id="SSF141868">
    <property type="entry name" value="EAL domain-like"/>
    <property type="match status" value="1"/>
</dbReference>
<evidence type="ECO:0000259" key="1">
    <source>
        <dbReference type="PROSITE" id="PS50112"/>
    </source>
</evidence>
<evidence type="ECO:0000259" key="3">
    <source>
        <dbReference type="PROSITE" id="PS50887"/>
    </source>
</evidence>
<dbReference type="InterPro" id="IPR052155">
    <property type="entry name" value="Biofilm_reg_signaling"/>
</dbReference>
<dbReference type="SMART" id="SM00052">
    <property type="entry name" value="EAL"/>
    <property type="match status" value="1"/>
</dbReference>
<dbReference type="InterPro" id="IPR043128">
    <property type="entry name" value="Rev_trsase/Diguanyl_cyclase"/>
</dbReference>
<dbReference type="Pfam" id="PF00563">
    <property type="entry name" value="EAL"/>
    <property type="match status" value="1"/>
</dbReference>
<dbReference type="Pfam" id="PF00989">
    <property type="entry name" value="PAS"/>
    <property type="match status" value="1"/>
</dbReference>
<evidence type="ECO:0000313" key="4">
    <source>
        <dbReference type="EMBL" id="AGW12679.1"/>
    </source>
</evidence>
<dbReference type="PANTHER" id="PTHR44757:SF2">
    <property type="entry name" value="BIOFILM ARCHITECTURE MAINTENANCE PROTEIN MBAA"/>
    <property type="match status" value="1"/>
</dbReference>
<dbReference type="InterPro" id="IPR035965">
    <property type="entry name" value="PAS-like_dom_sf"/>
</dbReference>
<dbReference type="AlphaFoldDB" id="T2G931"/>
<dbReference type="KEGG" id="dgg:DGI_0784"/>
<feature type="domain" description="GGDEF" evidence="3">
    <location>
        <begin position="335"/>
        <end position="468"/>
    </location>
</feature>
<organism evidence="4 5">
    <name type="scientific">Megalodesulfovibrio gigas (strain ATCC 19364 / DSM 1382 / NCIMB 9332 / VKM B-1759)</name>
    <name type="common">Desulfovibrio gigas</name>
    <dbReference type="NCBI Taxonomy" id="1121448"/>
    <lineage>
        <taxon>Bacteria</taxon>
        <taxon>Pseudomonadati</taxon>
        <taxon>Thermodesulfobacteriota</taxon>
        <taxon>Desulfovibrionia</taxon>
        <taxon>Desulfovibrionales</taxon>
        <taxon>Desulfovibrionaceae</taxon>
        <taxon>Megalodesulfovibrio</taxon>
    </lineage>
</organism>
<dbReference type="SUPFAM" id="SSF55073">
    <property type="entry name" value="Nucleotide cyclase"/>
    <property type="match status" value="1"/>
</dbReference>
<dbReference type="PROSITE" id="PS50883">
    <property type="entry name" value="EAL"/>
    <property type="match status" value="1"/>
</dbReference>
<dbReference type="PROSITE" id="PS50112">
    <property type="entry name" value="PAS"/>
    <property type="match status" value="1"/>
</dbReference>
<gene>
    <name evidence="4" type="ORF">DGI_0784</name>
</gene>
<reference evidence="5" key="2">
    <citation type="submission" date="2013-07" db="EMBL/GenBank/DDBJ databases">
        <authorList>
            <person name="Morais-Silva F.O."/>
            <person name="Rezende A.M."/>
            <person name="Pimentel C."/>
            <person name="Resende D.M."/>
            <person name="Santos C.I."/>
            <person name="Clemente C."/>
            <person name="de Oliveira L.M."/>
            <person name="da Silva S.M."/>
            <person name="Costa D.A."/>
            <person name="Varela-Raposo A."/>
            <person name="Horacio E.C.A."/>
            <person name="Matos M."/>
            <person name="Flores O."/>
            <person name="Ruiz J.C."/>
            <person name="Rodrigues-Pousada C."/>
        </authorList>
    </citation>
    <scope>NUCLEOTIDE SEQUENCE [LARGE SCALE GENOMIC DNA]</scope>
    <source>
        <strain evidence="5">ATCC 19364 / DSM 1382 / NCIMB 9332 / VKM B-1759</strain>
    </source>
</reference>
<dbReference type="PATRIC" id="fig|1121448.10.peg.784"/>
<dbReference type="Gene3D" id="3.20.20.450">
    <property type="entry name" value="EAL domain"/>
    <property type="match status" value="1"/>
</dbReference>
<dbReference type="InterPro" id="IPR029787">
    <property type="entry name" value="Nucleotide_cyclase"/>
</dbReference>
<dbReference type="InterPro" id="IPR001633">
    <property type="entry name" value="EAL_dom"/>
</dbReference>
<dbReference type="GO" id="GO:0006355">
    <property type="term" value="P:regulation of DNA-templated transcription"/>
    <property type="evidence" value="ECO:0007669"/>
    <property type="project" value="InterPro"/>
</dbReference>
<dbReference type="EMBL" id="CP006585">
    <property type="protein sequence ID" value="AGW12679.1"/>
    <property type="molecule type" value="Genomic_DNA"/>
</dbReference>
<keyword evidence="5" id="KW-1185">Reference proteome</keyword>
<reference evidence="4 5" key="1">
    <citation type="journal article" date="2013" name="J. Bacteriol.">
        <title>Roles of HynAB and Ech, the only two hydrogenases found in the model sulfate reducer Desulfovibrio gigas.</title>
        <authorList>
            <person name="Morais-Silva F.O."/>
            <person name="Santos C.I."/>
            <person name="Rodrigues R."/>
            <person name="Pereira I.A."/>
            <person name="Rodrigues-Pousada C."/>
        </authorList>
    </citation>
    <scope>NUCLEOTIDE SEQUENCE [LARGE SCALE GENOMIC DNA]</scope>
    <source>
        <strain evidence="5">ATCC 19364 / DSM 1382 / NCIMB 9332 / VKM B-1759</strain>
    </source>
</reference>
<dbReference type="Gene3D" id="3.30.70.270">
    <property type="match status" value="1"/>
</dbReference>
<feature type="domain" description="EAL" evidence="2">
    <location>
        <begin position="477"/>
        <end position="733"/>
    </location>
</feature>
<dbReference type="eggNOG" id="COG5001">
    <property type="taxonomic scope" value="Bacteria"/>
</dbReference>
<dbReference type="Proteomes" id="UP000016587">
    <property type="component" value="Chromosome"/>
</dbReference>
<feature type="domain" description="PAS" evidence="1">
    <location>
        <begin position="177"/>
        <end position="215"/>
    </location>
</feature>
<dbReference type="RefSeq" id="WP_021759365.1">
    <property type="nucleotide sequence ID" value="NC_022444.1"/>
</dbReference>
<proteinExistence type="predicted"/>
<dbReference type="NCBIfam" id="TIGR00254">
    <property type="entry name" value="GGDEF"/>
    <property type="match status" value="1"/>
</dbReference>
<dbReference type="InterPro" id="IPR000014">
    <property type="entry name" value="PAS"/>
</dbReference>
<dbReference type="OrthoDB" id="7673416at2"/>
<sequence length="752" mass="83151">MSSILSSMHALAASAWVMAGCLLLVPISGALLWRTRRLTARLRRAHSNLMIQHVEIIRHREQLGTVLGAMTSLVVEVDNRGTALRVHPTASPYRTATPANGAALSSFFPLTDPQALPRMLEAAHRSGTPQQAELEVCFHEESRWFFVTVSCIDDGRHLLVARDMTPLHDARRAMARQERLHAALVQHAADGVAVVDAEGAINYLSPGMHAALGLQTPPPQGVGFETLLAGDDQDAFLRQMAVVLPQPGKTARFETQILKACGDDAILEIHAANLLHEPDVAGVVLNCRDITCQRRYQEELRRQAFCDPLTGLANRPLFMDRLEHAMARMARKETYSYAVLAIDLDRFKRVNESLGHDNGDQLLLRVGQILKGCMRKVDTLARLQGDDFVVLLDEIGDKLEVIRVAVRIRDALAQPHLVDGVEISLRSSVGIVYGDYTCTCPEQVLRDAETALRWAKTHGCDGYKVFHAAMHKQTMAQLEMEADIRKGLDRNEFSLHYQPIVSLETNRVVGMEALLRWNHPLRGAIPPMQFIPVAEESGLIVPLGERVLTLALAQAVRVRALLGEQPFYVSVNLSPRQLVHKELSTMVQRALERARLPAGVLKLEVTESLVMENPAQARAILKDLQDLGCRLAIDDFGTGYSSLSHLCQYPFDTLKIDRSFVSLLEDSNLRHEGIVQAILHMAQSLDMHVVAEGIETPAQIQTLTRLGCRTGQGYFFASPMDAPSLEAFLTRTPCVPALPAILAHPSLPCAHE</sequence>
<dbReference type="InterPro" id="IPR000160">
    <property type="entry name" value="GGDEF_dom"/>
</dbReference>
<dbReference type="PROSITE" id="PS50887">
    <property type="entry name" value="GGDEF"/>
    <property type="match status" value="1"/>
</dbReference>
<name>T2G931_MEGG1</name>
<dbReference type="CDD" id="cd01948">
    <property type="entry name" value="EAL"/>
    <property type="match status" value="1"/>
</dbReference>
<dbReference type="CDD" id="cd01949">
    <property type="entry name" value="GGDEF"/>
    <property type="match status" value="1"/>
</dbReference>
<dbReference type="NCBIfam" id="TIGR00229">
    <property type="entry name" value="sensory_box"/>
    <property type="match status" value="1"/>
</dbReference>
<dbReference type="InterPro" id="IPR035919">
    <property type="entry name" value="EAL_sf"/>
</dbReference>
<dbReference type="CDD" id="cd00130">
    <property type="entry name" value="PAS"/>
    <property type="match status" value="1"/>
</dbReference>
<dbReference type="STRING" id="1121448.DGI_0784"/>
<dbReference type="SUPFAM" id="SSF55785">
    <property type="entry name" value="PYP-like sensor domain (PAS domain)"/>
    <property type="match status" value="2"/>
</dbReference>
<evidence type="ECO:0000313" key="5">
    <source>
        <dbReference type="Proteomes" id="UP000016587"/>
    </source>
</evidence>
<accession>T2G931</accession>
<protein>
    <submittedName>
        <fullName evidence="4">Putative PAS fold family</fullName>
    </submittedName>
</protein>
<dbReference type="HOGENOM" id="CLU_000445_70_20_7"/>